<protein>
    <submittedName>
        <fullName evidence="4">EAL domain-containing protein</fullName>
    </submittedName>
</protein>
<feature type="transmembrane region" description="Helical" evidence="1">
    <location>
        <begin position="203"/>
        <end position="227"/>
    </location>
</feature>
<accession>A0ABS6UJJ4</accession>
<dbReference type="Pfam" id="PF00563">
    <property type="entry name" value="EAL"/>
    <property type="match status" value="1"/>
</dbReference>
<dbReference type="SMART" id="SM00052">
    <property type="entry name" value="EAL"/>
    <property type="match status" value="1"/>
</dbReference>
<dbReference type="EMBL" id="JADQDF010000001">
    <property type="protein sequence ID" value="MBW0132424.1"/>
    <property type="molecule type" value="Genomic_DNA"/>
</dbReference>
<organism evidence="4 5">
    <name type="scientific">Pseudonocardia oceani</name>
    <dbReference type="NCBI Taxonomy" id="2792013"/>
    <lineage>
        <taxon>Bacteria</taxon>
        <taxon>Bacillati</taxon>
        <taxon>Actinomycetota</taxon>
        <taxon>Actinomycetes</taxon>
        <taxon>Pseudonocardiales</taxon>
        <taxon>Pseudonocardiaceae</taxon>
        <taxon>Pseudonocardia</taxon>
    </lineage>
</organism>
<feature type="transmembrane region" description="Helical" evidence="1">
    <location>
        <begin position="79"/>
        <end position="99"/>
    </location>
</feature>
<dbReference type="InterPro" id="IPR000160">
    <property type="entry name" value="GGDEF_dom"/>
</dbReference>
<dbReference type="InterPro" id="IPR050706">
    <property type="entry name" value="Cyclic-di-GMP_PDE-like"/>
</dbReference>
<feature type="transmembrane region" description="Helical" evidence="1">
    <location>
        <begin position="49"/>
        <end position="67"/>
    </location>
</feature>
<feature type="transmembrane region" description="Helical" evidence="1">
    <location>
        <begin position="178"/>
        <end position="196"/>
    </location>
</feature>
<feature type="domain" description="EAL" evidence="2">
    <location>
        <begin position="522"/>
        <end position="776"/>
    </location>
</feature>
<evidence type="ECO:0000256" key="1">
    <source>
        <dbReference type="SAM" id="Phobius"/>
    </source>
</evidence>
<dbReference type="SMART" id="SM00267">
    <property type="entry name" value="GGDEF"/>
    <property type="match status" value="1"/>
</dbReference>
<dbReference type="PANTHER" id="PTHR33121:SF70">
    <property type="entry name" value="SIGNALING PROTEIN YKOW"/>
    <property type="match status" value="1"/>
</dbReference>
<dbReference type="PANTHER" id="PTHR33121">
    <property type="entry name" value="CYCLIC DI-GMP PHOSPHODIESTERASE PDEF"/>
    <property type="match status" value="1"/>
</dbReference>
<dbReference type="NCBIfam" id="TIGR00254">
    <property type="entry name" value="GGDEF"/>
    <property type="match status" value="1"/>
</dbReference>
<dbReference type="PROSITE" id="PS50883">
    <property type="entry name" value="EAL"/>
    <property type="match status" value="1"/>
</dbReference>
<comment type="caution">
    <text evidence="4">The sequence shown here is derived from an EMBL/GenBank/DDBJ whole genome shotgun (WGS) entry which is preliminary data.</text>
</comment>
<evidence type="ECO:0000259" key="2">
    <source>
        <dbReference type="PROSITE" id="PS50883"/>
    </source>
</evidence>
<keyword evidence="1" id="KW-0812">Transmembrane</keyword>
<feature type="transmembrane region" description="Helical" evidence="1">
    <location>
        <begin position="239"/>
        <end position="258"/>
    </location>
</feature>
<keyword evidence="1" id="KW-1133">Transmembrane helix</keyword>
<gene>
    <name evidence="4" type="ORF">I4I82_32790</name>
</gene>
<feature type="transmembrane region" description="Helical" evidence="1">
    <location>
        <begin position="111"/>
        <end position="131"/>
    </location>
</feature>
<sequence>MPAMTAAPHPTVHALRSAVPASGVAAATAFLLLAGLTTALDGEAQQYAGNLGVLVFAGAAVAGCARASRRSRGRTRRGWAALAVAAASWGLGQIVWTVLETLGITTPFPSWADIGYLGFPTAALVGFALLSPNSGGLATSRRVLDALTIGCGLGLVAWFTVVTSVAENRPLADTAVALAYPIADVVLCTVTVLTLAQTREKPLLWTLLGLSMAAMTTSDVWFSYATADGTYLTGSPVDWGWWAAFLLLGTAGSLITGARQTERPPVRPTVAHAGLLPYLPLGAAVVVASAQSASGRTLGPFAVGLISALVALVLIRQYATIRDNEKLARTVQQREDELHDLAFRDGLTGLANRALFLDRLGHALDLSARDQRPVSVVFLDLDGFKAVNDSLGHAMGDALLVRVAERLRGRLRAADTLARLGGDEFAVLVEQGPVHGHDATAVARSLLDAFTAPFSIDGRTVTVSASIGVATDEPGSDAPGPEQAAALLHRADLAMYAVKDAGRGGGILVHSPSLGRGPRREGPALQQAFADALEQGLVRPVFQPVVDPVTGRIGALEALARWTHQGVEVPPTTFVPLAARTGLSEHLTRLMLEQSCAQLARWSRALGHRRLRVAVNVDPTELTDAAMPARIAELFARHDLAPGQLALEITESTMTYRPETALDVLNDLRAVGVRLALDDFGTGYSTLARLSSTPVDTVKIDRYFVADIDHDAQRKRFLVGLFELTRHLGLRTVAEGVERPGQLQELRRVGCDLVQGHLIGRPAPAELLTPVILAEQPVIDPELLGRVG</sequence>
<dbReference type="Proteomes" id="UP000694300">
    <property type="component" value="Unassembled WGS sequence"/>
</dbReference>
<evidence type="ECO:0000313" key="4">
    <source>
        <dbReference type="EMBL" id="MBW0132424.1"/>
    </source>
</evidence>
<feature type="transmembrane region" description="Helical" evidence="1">
    <location>
        <begin position="143"/>
        <end position="166"/>
    </location>
</feature>
<proteinExistence type="predicted"/>
<dbReference type="CDD" id="cd01948">
    <property type="entry name" value="EAL"/>
    <property type="match status" value="1"/>
</dbReference>
<feature type="transmembrane region" description="Helical" evidence="1">
    <location>
        <begin position="298"/>
        <end position="319"/>
    </location>
</feature>
<evidence type="ECO:0000259" key="3">
    <source>
        <dbReference type="PROSITE" id="PS50887"/>
    </source>
</evidence>
<reference evidence="4 5" key="1">
    <citation type="submission" date="2020-11" db="EMBL/GenBank/DDBJ databases">
        <title>Pseudonocardia abyssalis sp. nov. and Pseudonocardia oceani sp. nov., description and phylogenomic analysis of two novel actinomycetes isolated from the deep Southern Ocean.</title>
        <authorList>
            <person name="Parra J."/>
        </authorList>
    </citation>
    <scope>NUCLEOTIDE SEQUENCE [LARGE SCALE GENOMIC DNA]</scope>
    <source>
        <strain evidence="5">KRD185</strain>
    </source>
</reference>
<evidence type="ECO:0000313" key="5">
    <source>
        <dbReference type="Proteomes" id="UP000694300"/>
    </source>
</evidence>
<dbReference type="PROSITE" id="PS50887">
    <property type="entry name" value="GGDEF"/>
    <property type="match status" value="1"/>
</dbReference>
<feature type="domain" description="GGDEF" evidence="3">
    <location>
        <begin position="372"/>
        <end position="511"/>
    </location>
</feature>
<dbReference type="InterPro" id="IPR001633">
    <property type="entry name" value="EAL_dom"/>
</dbReference>
<keyword evidence="5" id="KW-1185">Reference proteome</keyword>
<dbReference type="Pfam" id="PF00990">
    <property type="entry name" value="GGDEF"/>
    <property type="match status" value="1"/>
</dbReference>
<name>A0ABS6UJJ4_9PSEU</name>
<keyword evidence="1" id="KW-0472">Membrane</keyword>
<dbReference type="CDD" id="cd01949">
    <property type="entry name" value="GGDEF"/>
    <property type="match status" value="1"/>
</dbReference>